<evidence type="ECO:0000256" key="4">
    <source>
        <dbReference type="ARBA" id="ARBA00022692"/>
    </source>
</evidence>
<dbReference type="Pfam" id="PF00528">
    <property type="entry name" value="BPD_transp_1"/>
    <property type="match status" value="1"/>
</dbReference>
<feature type="domain" description="ABC transmembrane type-1" evidence="9">
    <location>
        <begin position="20"/>
        <end position="221"/>
    </location>
</feature>
<dbReference type="InterPro" id="IPR000515">
    <property type="entry name" value="MetI-like"/>
</dbReference>
<dbReference type="GO" id="GO:0006865">
    <property type="term" value="P:amino acid transport"/>
    <property type="evidence" value="ECO:0007669"/>
    <property type="project" value="UniProtKB-KW"/>
</dbReference>
<keyword evidence="11" id="KW-1185">Reference proteome</keyword>
<evidence type="ECO:0000256" key="7">
    <source>
        <dbReference type="ARBA" id="ARBA00023136"/>
    </source>
</evidence>
<evidence type="ECO:0000256" key="3">
    <source>
        <dbReference type="ARBA" id="ARBA00022475"/>
    </source>
</evidence>
<feature type="transmembrane region" description="Helical" evidence="8">
    <location>
        <begin position="98"/>
        <end position="116"/>
    </location>
</feature>
<comment type="similarity">
    <text evidence="8">Belongs to the binding-protein-dependent transport system permease family.</text>
</comment>
<comment type="caution">
    <text evidence="10">The sequence shown here is derived from an EMBL/GenBank/DDBJ whole genome shotgun (WGS) entry which is preliminary data.</text>
</comment>
<dbReference type="NCBIfam" id="TIGR01726">
    <property type="entry name" value="HEQRo_perm_3TM"/>
    <property type="match status" value="1"/>
</dbReference>
<evidence type="ECO:0000256" key="2">
    <source>
        <dbReference type="ARBA" id="ARBA00022448"/>
    </source>
</evidence>
<dbReference type="GO" id="GO:0022857">
    <property type="term" value="F:transmembrane transporter activity"/>
    <property type="evidence" value="ECO:0007669"/>
    <property type="project" value="InterPro"/>
</dbReference>
<gene>
    <name evidence="10" type="ORF">GNP93_04775</name>
</gene>
<evidence type="ECO:0000256" key="1">
    <source>
        <dbReference type="ARBA" id="ARBA00004651"/>
    </source>
</evidence>
<reference evidence="10 11" key="1">
    <citation type="submission" date="2019-11" db="EMBL/GenBank/DDBJ databases">
        <title>Draft genome sequences of five Paenibacillus species of dairy origin.</title>
        <authorList>
            <person name="Olajide A.M."/>
            <person name="Chen S."/>
            <person name="Lapointe G."/>
        </authorList>
    </citation>
    <scope>NUCLEOTIDE SEQUENCE [LARGE SCALE GENOMIC DNA]</scope>
    <source>
        <strain evidence="10 11">2CS3</strain>
    </source>
</reference>
<name>A0A7X3CSG6_9BACL</name>
<keyword evidence="3" id="KW-1003">Cell membrane</keyword>
<feature type="transmembrane region" description="Helical" evidence="8">
    <location>
        <begin position="56"/>
        <end position="78"/>
    </location>
</feature>
<dbReference type="InterPro" id="IPR035906">
    <property type="entry name" value="MetI-like_sf"/>
</dbReference>
<dbReference type="GO" id="GO:0043190">
    <property type="term" value="C:ATP-binding cassette (ABC) transporter complex"/>
    <property type="evidence" value="ECO:0007669"/>
    <property type="project" value="InterPro"/>
</dbReference>
<keyword evidence="5" id="KW-0029">Amino-acid transport</keyword>
<dbReference type="InterPro" id="IPR010065">
    <property type="entry name" value="AA_ABC_transptr_permease_3TM"/>
</dbReference>
<keyword evidence="2 8" id="KW-0813">Transport</keyword>
<comment type="subcellular location">
    <subcellularLocation>
        <location evidence="1 8">Cell membrane</location>
        <topology evidence="1 8">Multi-pass membrane protein</topology>
    </subcellularLocation>
</comment>
<dbReference type="PROSITE" id="PS50928">
    <property type="entry name" value="ABC_TM1"/>
    <property type="match status" value="1"/>
</dbReference>
<dbReference type="SUPFAM" id="SSF161098">
    <property type="entry name" value="MetI-like"/>
    <property type="match status" value="1"/>
</dbReference>
<dbReference type="EMBL" id="WNZX01000002">
    <property type="protein sequence ID" value="MUG69987.1"/>
    <property type="molecule type" value="Genomic_DNA"/>
</dbReference>
<dbReference type="Gene3D" id="1.10.3720.10">
    <property type="entry name" value="MetI-like"/>
    <property type="match status" value="1"/>
</dbReference>
<dbReference type="PANTHER" id="PTHR30614:SF0">
    <property type="entry name" value="L-CYSTINE TRANSPORT SYSTEM PERMEASE PROTEIN TCYL"/>
    <property type="match status" value="1"/>
</dbReference>
<organism evidence="10 11">
    <name type="scientific">Paenibacillus validus</name>
    <dbReference type="NCBI Taxonomy" id="44253"/>
    <lineage>
        <taxon>Bacteria</taxon>
        <taxon>Bacillati</taxon>
        <taxon>Bacillota</taxon>
        <taxon>Bacilli</taxon>
        <taxon>Bacillales</taxon>
        <taxon>Paenibacillaceae</taxon>
        <taxon>Paenibacillus</taxon>
    </lineage>
</organism>
<protein>
    <submittedName>
        <fullName evidence="10">ABC transporter permease subunit</fullName>
    </submittedName>
</protein>
<dbReference type="InterPro" id="IPR043429">
    <property type="entry name" value="ArtM/GltK/GlnP/TcyL/YhdX-like"/>
</dbReference>
<evidence type="ECO:0000259" key="9">
    <source>
        <dbReference type="PROSITE" id="PS50928"/>
    </source>
</evidence>
<dbReference type="PANTHER" id="PTHR30614">
    <property type="entry name" value="MEMBRANE COMPONENT OF AMINO ACID ABC TRANSPORTER"/>
    <property type="match status" value="1"/>
</dbReference>
<evidence type="ECO:0000256" key="8">
    <source>
        <dbReference type="RuleBase" id="RU363032"/>
    </source>
</evidence>
<evidence type="ECO:0000256" key="6">
    <source>
        <dbReference type="ARBA" id="ARBA00022989"/>
    </source>
</evidence>
<dbReference type="CDD" id="cd06261">
    <property type="entry name" value="TM_PBP2"/>
    <property type="match status" value="1"/>
</dbReference>
<evidence type="ECO:0000313" key="10">
    <source>
        <dbReference type="EMBL" id="MUG69987.1"/>
    </source>
</evidence>
<evidence type="ECO:0000313" key="11">
    <source>
        <dbReference type="Proteomes" id="UP000450917"/>
    </source>
</evidence>
<dbReference type="AlphaFoldDB" id="A0A7X3CSG6"/>
<proteinExistence type="inferred from homology"/>
<feature type="transmembrane region" description="Helical" evidence="8">
    <location>
        <begin position="20"/>
        <end position="44"/>
    </location>
</feature>
<keyword evidence="6 8" id="KW-1133">Transmembrane helix</keyword>
<keyword evidence="7 8" id="KW-0472">Membrane</keyword>
<dbReference type="Proteomes" id="UP000450917">
    <property type="component" value="Unassembled WGS sequence"/>
</dbReference>
<accession>A0A7X3CSG6</accession>
<dbReference type="RefSeq" id="WP_127604216.1">
    <property type="nucleotide sequence ID" value="NZ_JARTHJ010000049.1"/>
</dbReference>
<sequence>MDNFSLEFAILKFPEVVKAVPTTLLVAVISMLLGFIVGLVIALCRIYKVPVLDKLGALYVSFIRGTPLLVQIYVTFYGTPLLVEFLHKQLGWNLPLDAISPLGFALIAFTLNAAAYQSEIIRSALSSTDAGQMEAALSVGMTTYQGLMRIITPQAMVIALPNFGNIFIGLIKGTSLAFTVKVIEIMASAKIVAGDGYRYLEMYVDASIVYWVLCFAFEKLFEWLEERSGRFEKKMAI</sequence>
<keyword evidence="4 8" id="KW-0812">Transmembrane</keyword>
<evidence type="ECO:0000256" key="5">
    <source>
        <dbReference type="ARBA" id="ARBA00022970"/>
    </source>
</evidence>